<name>B3EIS2_CHLL2</name>
<dbReference type="Proteomes" id="UP000008841">
    <property type="component" value="Chromosome"/>
</dbReference>
<organism evidence="1 2">
    <name type="scientific">Chlorobium limicola (strain DSM 245 / NBRC 103803 / 6330)</name>
    <dbReference type="NCBI Taxonomy" id="290315"/>
    <lineage>
        <taxon>Bacteria</taxon>
        <taxon>Pseudomonadati</taxon>
        <taxon>Chlorobiota</taxon>
        <taxon>Chlorobiia</taxon>
        <taxon>Chlorobiales</taxon>
        <taxon>Chlorobiaceae</taxon>
        <taxon>Chlorobium/Pelodictyon group</taxon>
        <taxon>Chlorobium</taxon>
    </lineage>
</organism>
<dbReference type="HOGENOM" id="CLU_140162_0_0_10"/>
<dbReference type="OrthoDB" id="48984at2"/>
<dbReference type="KEGG" id="cli:Clim_0934"/>
<evidence type="ECO:0000313" key="1">
    <source>
        <dbReference type="EMBL" id="ACD90013.1"/>
    </source>
</evidence>
<proteinExistence type="predicted"/>
<protein>
    <recommendedName>
        <fullName evidence="3">CRISPR type III-B/RAMP module-associated protein Cmr5</fullName>
    </recommendedName>
</protein>
<accession>B3EIS2</accession>
<dbReference type="RefSeq" id="WP_012465892.1">
    <property type="nucleotide sequence ID" value="NC_010803.1"/>
</dbReference>
<reference evidence="1 2" key="1">
    <citation type="submission" date="2008-05" db="EMBL/GenBank/DDBJ databases">
        <title>Complete sequence of Chlorobium limicola DSM 245.</title>
        <authorList>
            <consortium name="US DOE Joint Genome Institute"/>
            <person name="Lucas S."/>
            <person name="Copeland A."/>
            <person name="Lapidus A."/>
            <person name="Glavina del Rio T."/>
            <person name="Dalin E."/>
            <person name="Tice H."/>
            <person name="Bruce D."/>
            <person name="Goodwin L."/>
            <person name="Pitluck S."/>
            <person name="Schmutz J."/>
            <person name="Larimer F."/>
            <person name="Land M."/>
            <person name="Hauser L."/>
            <person name="Kyrpides N."/>
            <person name="Ovchinnikova G."/>
            <person name="Zhao F."/>
            <person name="Li T."/>
            <person name="Liu Z."/>
            <person name="Overmann J."/>
            <person name="Bryant D.A."/>
            <person name="Richardson P."/>
        </authorList>
    </citation>
    <scope>NUCLEOTIDE SEQUENCE [LARGE SCALE GENOMIC DNA]</scope>
    <source>
        <strain evidence="2">DSM 245 / NBRC 103803 / 6330</strain>
    </source>
</reference>
<sequence>MTQLNLDQLAARYAQKIVEKGKADIENPVTKALGVLQEQGVYACILYLLANKHDNILKPLYQLVGELPGFRGNEKMPDEKIDSKEMLKFYGDCVCSDLDTLLLVKELYEQTLIYARYGAKAAGK</sequence>
<dbReference type="eggNOG" id="ENOG5032E13">
    <property type="taxonomic scope" value="Bacteria"/>
</dbReference>
<evidence type="ECO:0000313" key="2">
    <source>
        <dbReference type="Proteomes" id="UP000008841"/>
    </source>
</evidence>
<gene>
    <name evidence="1" type="ordered locus">Clim_0934</name>
</gene>
<evidence type="ECO:0008006" key="3">
    <source>
        <dbReference type="Google" id="ProtNLM"/>
    </source>
</evidence>
<dbReference type="STRING" id="290315.Clim_0934"/>
<dbReference type="EMBL" id="CP001097">
    <property type="protein sequence ID" value="ACD90013.1"/>
    <property type="molecule type" value="Genomic_DNA"/>
</dbReference>
<dbReference type="AlphaFoldDB" id="B3EIS2"/>